<dbReference type="AlphaFoldDB" id="A0AAI9KVX4"/>
<dbReference type="AntiFam" id="ANF00185">
    <property type="entry name" value="Shadow ORF (opposite ybhD)"/>
</dbReference>
<name>A0AAI9KVX4_AERCA</name>
<accession>A0AAI9KVX4</accession>
<protein>
    <submittedName>
        <fullName evidence="2">Uncharacterized protein</fullName>
    </submittedName>
</protein>
<feature type="compositionally biased region" description="Polar residues" evidence="1">
    <location>
        <begin position="13"/>
        <end position="38"/>
    </location>
</feature>
<feature type="region of interest" description="Disordered" evidence="1">
    <location>
        <begin position="1"/>
        <end position="41"/>
    </location>
</feature>
<gene>
    <name evidence="2" type="ORF">KAM348_37430</name>
</gene>
<reference evidence="2" key="1">
    <citation type="submission" date="2021-07" db="EMBL/GenBank/DDBJ databases">
        <title>Draft genome sequence of carbapenem-resistant Aeromonas spp. in Japan.</title>
        <authorList>
            <person name="Maehana S."/>
            <person name="Suzuki M."/>
            <person name="Kitasato H."/>
        </authorList>
    </citation>
    <scope>NUCLEOTIDE SEQUENCE</scope>
    <source>
        <strain evidence="2">KAM348</strain>
    </source>
</reference>
<evidence type="ECO:0000313" key="2">
    <source>
        <dbReference type="EMBL" id="GJA56320.1"/>
    </source>
</evidence>
<dbReference type="EMBL" id="BPNL01000063">
    <property type="protein sequence ID" value="GJA56320.1"/>
    <property type="molecule type" value="Genomic_DNA"/>
</dbReference>
<proteinExistence type="predicted"/>
<dbReference type="Proteomes" id="UP000887009">
    <property type="component" value="Unassembled WGS sequence"/>
</dbReference>
<comment type="caution">
    <text evidence="2">The sequence shown here is derived from an EMBL/GenBank/DDBJ whole genome shotgun (WGS) entry which is preliminary data.</text>
</comment>
<evidence type="ECO:0000313" key="3">
    <source>
        <dbReference type="Proteomes" id="UP000887009"/>
    </source>
</evidence>
<evidence type="ECO:0000256" key="1">
    <source>
        <dbReference type="SAM" id="MobiDB-lite"/>
    </source>
</evidence>
<organism evidence="2 3">
    <name type="scientific">Aeromonas caviae</name>
    <name type="common">Aeromonas punctata</name>
    <dbReference type="NCBI Taxonomy" id="648"/>
    <lineage>
        <taxon>Bacteria</taxon>
        <taxon>Pseudomonadati</taxon>
        <taxon>Pseudomonadota</taxon>
        <taxon>Gammaproteobacteria</taxon>
        <taxon>Aeromonadales</taxon>
        <taxon>Aeromonadaceae</taxon>
        <taxon>Aeromonas</taxon>
    </lineage>
</organism>
<sequence length="98" mass="10476">MTGRDGPDVFSGLVQNSEESADIQQKGSACRSQPSSASIPVEKTDPQFVFQLLDGSGQRGLLDMQPLGGSGEMQLFGQCRKATKVSQLHAGHASRIVW</sequence>